<organism evidence="3 4">
    <name type="scientific">Flectobacillus rivi</name>
    <dbReference type="NCBI Taxonomy" id="2984209"/>
    <lineage>
        <taxon>Bacteria</taxon>
        <taxon>Pseudomonadati</taxon>
        <taxon>Bacteroidota</taxon>
        <taxon>Cytophagia</taxon>
        <taxon>Cytophagales</taxon>
        <taxon>Flectobacillaceae</taxon>
        <taxon>Flectobacillus</taxon>
    </lineage>
</organism>
<comment type="caution">
    <text evidence="3">The sequence shown here is derived from an EMBL/GenBank/DDBJ whole genome shotgun (WGS) entry which is preliminary data.</text>
</comment>
<dbReference type="Proteomes" id="UP001225761">
    <property type="component" value="Unassembled WGS sequence"/>
</dbReference>
<dbReference type="EMBL" id="JASHIE010000011">
    <property type="protein sequence ID" value="MDI9876213.1"/>
    <property type="molecule type" value="Genomic_DNA"/>
</dbReference>
<accession>A0ABT6Z500</accession>
<feature type="coiled-coil region" evidence="1">
    <location>
        <begin position="410"/>
        <end position="486"/>
    </location>
</feature>
<evidence type="ECO:0008006" key="5">
    <source>
        <dbReference type="Google" id="ProtNLM"/>
    </source>
</evidence>
<feature type="transmembrane region" description="Helical" evidence="2">
    <location>
        <begin position="540"/>
        <end position="563"/>
    </location>
</feature>
<keyword evidence="4" id="KW-1185">Reference proteome</keyword>
<keyword evidence="2" id="KW-0472">Membrane</keyword>
<evidence type="ECO:0000256" key="1">
    <source>
        <dbReference type="SAM" id="Coils"/>
    </source>
</evidence>
<keyword evidence="1" id="KW-0175">Coiled coil</keyword>
<keyword evidence="2" id="KW-0812">Transmembrane</keyword>
<gene>
    <name evidence="3" type="ORF">QM481_16875</name>
</gene>
<reference evidence="3 4" key="1">
    <citation type="submission" date="2023-05" db="EMBL/GenBank/DDBJ databases">
        <title>Novel species of genus Flectobacillus isolated from stream in China.</title>
        <authorList>
            <person name="Lu H."/>
        </authorList>
    </citation>
    <scope>NUCLEOTIDE SEQUENCE [LARGE SCALE GENOMIC DNA]</scope>
    <source>
        <strain evidence="3 4">LFS242W</strain>
    </source>
</reference>
<evidence type="ECO:0000313" key="4">
    <source>
        <dbReference type="Proteomes" id="UP001225761"/>
    </source>
</evidence>
<evidence type="ECO:0000313" key="3">
    <source>
        <dbReference type="EMBL" id="MDI9876213.1"/>
    </source>
</evidence>
<proteinExistence type="predicted"/>
<feature type="transmembrane region" description="Helical" evidence="2">
    <location>
        <begin position="501"/>
        <end position="520"/>
    </location>
</feature>
<keyword evidence="2" id="KW-1133">Transmembrane helix</keyword>
<name>A0ABT6Z500_9BACT</name>
<dbReference type="RefSeq" id="WP_283382573.1">
    <property type="nucleotide sequence ID" value="NZ_JASHIE010000011.1"/>
</dbReference>
<evidence type="ECO:0000256" key="2">
    <source>
        <dbReference type="SAM" id="Phobius"/>
    </source>
</evidence>
<sequence>MFVEFEELVKDKEDEIQKLEQLFADFCKINNVKLEEQSGIFEFIESNKTTIAKYLSFKGKRRKDDFTIEALFVDYFKNFKEVFDLIKNIYLGSIISSYIEYQTNPINLQIELLFDTNFIVSLLDLKTSESTHTCNKLVEIAKSLGYRLNVLNITIAETRNLLEKRAEHFDSAFLAKKIDPEDIYNACDRRKLNKTDLQRIADNLEDDLGELGITVIPHSDKYQNLARFSDEFKKFKAIRNNDFAALHDATVLYYVRDKRGNKRIKDFDKVNCWFVNNSSAWQSSDSLISTKGENGHQPETIRAEDFINILWLSNPNIKKQVGEADLAEIGITRMISCTLNETLPKSAIIRELDDNIKKYAAEKISDKDIVRVATRIANRNLKNLEELNKIADTNSEDFVKRLQREADIEREEGEKRMKEFQELIHRLVKKEKQLDEVRDNYKTKLHEAKTTQSTAIKTVNENTAQLDEEKKKRLKAENELIKIKRDVYFVRELSKWRRKNWIELFIGIVIFIGGLLWMLIRSDWNMETAKDLFSELNKNLIISAALWFGGLIFSVVTLTSLVAKYRNHSNIKAFLDNLEKYKMPEEYKDKKE</sequence>
<protein>
    <recommendedName>
        <fullName evidence="5">PIN like domain-containing protein</fullName>
    </recommendedName>
</protein>